<dbReference type="AlphaFoldDB" id="A0A9Q0R2W6"/>
<accession>A0A9Q0R2W6</accession>
<evidence type="ECO:0000313" key="1">
    <source>
        <dbReference type="EMBL" id="KAJ4980925.1"/>
    </source>
</evidence>
<proteinExistence type="predicted"/>
<reference evidence="1" key="1">
    <citation type="journal article" date="2023" name="Plant J.">
        <title>The genome of the king protea, Protea cynaroides.</title>
        <authorList>
            <person name="Chang J."/>
            <person name="Duong T.A."/>
            <person name="Schoeman C."/>
            <person name="Ma X."/>
            <person name="Roodt D."/>
            <person name="Barker N."/>
            <person name="Li Z."/>
            <person name="Van de Peer Y."/>
            <person name="Mizrachi E."/>
        </authorList>
    </citation>
    <scope>NUCLEOTIDE SEQUENCE</scope>
    <source>
        <tissue evidence="1">Young leaves</tissue>
    </source>
</reference>
<keyword evidence="2" id="KW-1185">Reference proteome</keyword>
<name>A0A9Q0R2W6_9MAGN</name>
<dbReference type="Proteomes" id="UP001141806">
    <property type="component" value="Unassembled WGS sequence"/>
</dbReference>
<gene>
    <name evidence="1" type="ORF">NE237_031762</name>
</gene>
<dbReference type="InterPro" id="IPR017451">
    <property type="entry name" value="F-box-assoc_interact_dom"/>
</dbReference>
<evidence type="ECO:0008006" key="3">
    <source>
        <dbReference type="Google" id="ProtNLM"/>
    </source>
</evidence>
<organism evidence="1 2">
    <name type="scientific">Protea cynaroides</name>
    <dbReference type="NCBI Taxonomy" id="273540"/>
    <lineage>
        <taxon>Eukaryota</taxon>
        <taxon>Viridiplantae</taxon>
        <taxon>Streptophyta</taxon>
        <taxon>Embryophyta</taxon>
        <taxon>Tracheophyta</taxon>
        <taxon>Spermatophyta</taxon>
        <taxon>Magnoliopsida</taxon>
        <taxon>Proteales</taxon>
        <taxon>Proteaceae</taxon>
        <taxon>Protea</taxon>
    </lineage>
</organism>
<sequence length="141" mass="16166">MLNGDGDWETGEILMGFELISCLDQSHEIVEKDAAPVCLLNPITRESMWLPKSQLILNQCYSIGFGFGRLNNKYKGFHGVRAFSEIITVGESSWRKLEFPVPFCNIYGRFNSRSNPVFLDGTLYWLICTPPFYVEKYINLP</sequence>
<protein>
    <recommendedName>
        <fullName evidence="3">F-box protein</fullName>
    </recommendedName>
</protein>
<comment type="caution">
    <text evidence="1">The sequence shown here is derived from an EMBL/GenBank/DDBJ whole genome shotgun (WGS) entry which is preliminary data.</text>
</comment>
<dbReference type="NCBIfam" id="TIGR01640">
    <property type="entry name" value="F_box_assoc_1"/>
    <property type="match status" value="1"/>
</dbReference>
<evidence type="ECO:0000313" key="2">
    <source>
        <dbReference type="Proteomes" id="UP001141806"/>
    </source>
</evidence>
<dbReference type="EMBL" id="JAMYWD010000001">
    <property type="protein sequence ID" value="KAJ4980925.1"/>
    <property type="molecule type" value="Genomic_DNA"/>
</dbReference>
<dbReference type="OrthoDB" id="687122at2759"/>